<comment type="pathway">
    <text evidence="5">tRNA modification; tRNA-queuosine biosynthesis.</text>
</comment>
<dbReference type="Proteomes" id="UP000838100">
    <property type="component" value="Unassembled WGS sequence"/>
</dbReference>
<dbReference type="InterPro" id="IPR043133">
    <property type="entry name" value="GTP-CH-I_C/QueF"/>
</dbReference>
<keyword evidence="8" id="KW-1185">Reference proteome</keyword>
<feature type="active site" description="Proton donor" evidence="5">
    <location>
        <position position="191"/>
    </location>
</feature>
<evidence type="ECO:0000313" key="7">
    <source>
        <dbReference type="EMBL" id="CAH0992721.1"/>
    </source>
</evidence>
<comment type="subunit">
    <text evidence="5">Homodimer.</text>
</comment>
<evidence type="ECO:0000256" key="5">
    <source>
        <dbReference type="HAMAP-Rule" id="MF_00817"/>
    </source>
</evidence>
<feature type="binding site" evidence="5">
    <location>
        <begin position="87"/>
        <end position="88"/>
    </location>
    <ligand>
        <name>NADPH</name>
        <dbReference type="ChEBI" id="CHEBI:57783"/>
    </ligand>
</feature>
<dbReference type="HAMAP" id="MF_00817">
    <property type="entry name" value="QueF_type2"/>
    <property type="match status" value="1"/>
</dbReference>
<evidence type="ECO:0000256" key="1">
    <source>
        <dbReference type="ARBA" id="ARBA00022490"/>
    </source>
</evidence>
<protein>
    <recommendedName>
        <fullName evidence="5">NADPH-dependent 7-cyano-7-deazaguanine reductase</fullName>
        <ecNumber evidence="5">1.7.1.13</ecNumber>
    </recommendedName>
    <alternativeName>
        <fullName evidence="5">7-cyano-7-carbaguanine reductase</fullName>
    </alternativeName>
    <alternativeName>
        <fullName evidence="5">NADPH-dependent nitrile oxidoreductase</fullName>
    </alternativeName>
    <alternativeName>
        <fullName evidence="5">PreQ(0) reductase</fullName>
    </alternativeName>
</protein>
<keyword evidence="2 5" id="KW-0671">Queuosine biosynthesis</keyword>
<comment type="catalytic activity">
    <reaction evidence="5">
        <text>7-aminomethyl-7-carbaguanine + 2 NADP(+) = 7-cyano-7-carbaguanine + 2 NADPH + 3 H(+)</text>
        <dbReference type="Rhea" id="RHEA:13409"/>
        <dbReference type="ChEBI" id="CHEBI:15378"/>
        <dbReference type="ChEBI" id="CHEBI:45075"/>
        <dbReference type="ChEBI" id="CHEBI:57783"/>
        <dbReference type="ChEBI" id="CHEBI:58349"/>
        <dbReference type="ChEBI" id="CHEBI:58703"/>
        <dbReference type="EC" id="1.7.1.13"/>
    </reaction>
</comment>
<keyword evidence="4 5" id="KW-0560">Oxidoreductase</keyword>
<dbReference type="Pfam" id="PF14819">
    <property type="entry name" value="QueF_N"/>
    <property type="match status" value="1"/>
</dbReference>
<dbReference type="GO" id="GO:0033739">
    <property type="term" value="F:preQ1 synthase activity"/>
    <property type="evidence" value="ECO:0007669"/>
    <property type="project" value="UniProtKB-EC"/>
</dbReference>
<dbReference type="EC" id="1.7.1.13" evidence="5"/>
<dbReference type="Pfam" id="PF14489">
    <property type="entry name" value="QueF"/>
    <property type="match status" value="1"/>
</dbReference>
<dbReference type="PANTHER" id="PTHR34354">
    <property type="entry name" value="NADPH-DEPENDENT 7-CYANO-7-DEAZAGUANINE REDUCTASE"/>
    <property type="match status" value="1"/>
</dbReference>
<feature type="domain" description="NADPH-dependent 7-cyano-7-deazaguanine reductase N-terminal" evidence="6">
    <location>
        <begin position="21"/>
        <end position="128"/>
    </location>
</feature>
<dbReference type="InterPro" id="IPR050084">
    <property type="entry name" value="NADPH_dep_7-cyano-7-deazaG_red"/>
</dbReference>
<dbReference type="InterPro" id="IPR016428">
    <property type="entry name" value="QueF_type2"/>
</dbReference>
<dbReference type="InterPro" id="IPR029139">
    <property type="entry name" value="QueF_N"/>
</dbReference>
<feature type="binding site" evidence="5">
    <location>
        <begin position="85"/>
        <end position="87"/>
    </location>
    <ligand>
        <name>substrate</name>
    </ligand>
</feature>
<accession>A0ABN8EJV4</accession>
<feature type="binding site" evidence="5">
    <location>
        <begin position="223"/>
        <end position="224"/>
    </location>
    <ligand>
        <name>substrate</name>
    </ligand>
</feature>
<evidence type="ECO:0000313" key="8">
    <source>
        <dbReference type="Proteomes" id="UP000838100"/>
    </source>
</evidence>
<feature type="active site" description="Thioimide intermediate" evidence="5">
    <location>
        <position position="184"/>
    </location>
</feature>
<dbReference type="PIRSF" id="PIRSF004750">
    <property type="entry name" value="Nitrile_oxidored_YqcD_prd"/>
    <property type="match status" value="1"/>
</dbReference>
<dbReference type="PANTHER" id="PTHR34354:SF1">
    <property type="entry name" value="NADPH-DEPENDENT 7-CYANO-7-DEAZAGUANINE REDUCTASE"/>
    <property type="match status" value="1"/>
</dbReference>
<dbReference type="RefSeq" id="WP_237445398.1">
    <property type="nucleotide sequence ID" value="NZ_CAKLPX010000003.1"/>
</dbReference>
<comment type="similarity">
    <text evidence="5">Belongs to the GTP cyclohydrolase I family. QueF type 2 subfamily.</text>
</comment>
<feature type="binding site" evidence="5">
    <location>
        <begin position="252"/>
        <end position="253"/>
    </location>
    <ligand>
        <name>NADPH</name>
        <dbReference type="ChEBI" id="CHEBI:57783"/>
    </ligand>
</feature>
<evidence type="ECO:0000256" key="2">
    <source>
        <dbReference type="ARBA" id="ARBA00022785"/>
    </source>
</evidence>
<dbReference type="NCBIfam" id="TIGR03138">
    <property type="entry name" value="QueF"/>
    <property type="match status" value="1"/>
</dbReference>
<comment type="caution">
    <text evidence="7">The sequence shown here is derived from an EMBL/GenBank/DDBJ whole genome shotgun (WGS) entry which is preliminary data.</text>
</comment>
<dbReference type="Gene3D" id="3.30.1130.10">
    <property type="match status" value="2"/>
</dbReference>
<dbReference type="EMBL" id="CAKLPX010000003">
    <property type="protein sequence ID" value="CAH0992721.1"/>
    <property type="molecule type" value="Genomic_DNA"/>
</dbReference>
<comment type="function">
    <text evidence="5">Catalyzes the NADPH-dependent reduction of 7-cyano-7-deazaguanine (preQ0) to 7-aminomethyl-7-deazaguanine (preQ1).</text>
</comment>
<evidence type="ECO:0000256" key="3">
    <source>
        <dbReference type="ARBA" id="ARBA00022857"/>
    </source>
</evidence>
<organism evidence="7 8">
    <name type="scientific">Sinobacterium norvegicum</name>
    <dbReference type="NCBI Taxonomy" id="1641715"/>
    <lineage>
        <taxon>Bacteria</taxon>
        <taxon>Pseudomonadati</taxon>
        <taxon>Pseudomonadota</taxon>
        <taxon>Gammaproteobacteria</taxon>
        <taxon>Cellvibrionales</taxon>
        <taxon>Spongiibacteraceae</taxon>
        <taxon>Sinobacterium</taxon>
    </lineage>
</organism>
<dbReference type="SUPFAM" id="SSF55620">
    <property type="entry name" value="Tetrahydrobiopterin biosynthesis enzymes-like"/>
    <property type="match status" value="1"/>
</dbReference>
<keyword evidence="3 5" id="KW-0521">NADP</keyword>
<sequence>MSNDYLAEHTTLGQATENIYTYTPSLLCPIPRTVARQELGLDGLSLPFNGTDIWTAYEVSWLGQSGKPEIAIAEFKLPATSANIIESKSFKMYLNSFNLTRFDSWAEVSEVMTKDLSAAAGAPVWVTLLTPAQMQRAGVTTPKGVCLDDLDINAEVYMPEPSLLSTLDEVVAEEVYSDLFRSCCPVTGQPDWATVSVIYKGSKIDHQSLLSYLVSFRDKAEFHEQCAERIFTDINQHCQPQELTVFARFLRRGGLDINPWRSNVREAPLFQRLSRQ</sequence>
<dbReference type="InterPro" id="IPR029500">
    <property type="entry name" value="QueF"/>
</dbReference>
<name>A0ABN8EJV4_9GAMM</name>
<reference evidence="7" key="1">
    <citation type="submission" date="2021-12" db="EMBL/GenBank/DDBJ databases">
        <authorList>
            <person name="Rodrigo-Torres L."/>
            <person name="Arahal R. D."/>
            <person name="Lucena T."/>
        </authorList>
    </citation>
    <scope>NUCLEOTIDE SEQUENCE</scope>
    <source>
        <strain evidence="7">CECT 8267</strain>
    </source>
</reference>
<proteinExistence type="inferred from homology"/>
<comment type="subcellular location">
    <subcellularLocation>
        <location evidence="5">Cytoplasm</location>
    </subcellularLocation>
</comment>
<evidence type="ECO:0000259" key="6">
    <source>
        <dbReference type="Pfam" id="PF14819"/>
    </source>
</evidence>
<keyword evidence="1 5" id="KW-0963">Cytoplasm</keyword>
<evidence type="ECO:0000256" key="4">
    <source>
        <dbReference type="ARBA" id="ARBA00023002"/>
    </source>
</evidence>
<gene>
    <name evidence="5 7" type="primary">queF</name>
    <name evidence="7" type="ORF">SIN8267_02856</name>
</gene>